<reference evidence="4 5" key="1">
    <citation type="submission" date="2017-01" db="EMBL/GenBank/DDBJ databases">
        <title>Genome analysis of Paenibacillus selenitrireducens ES3-24.</title>
        <authorList>
            <person name="Xu D."/>
            <person name="Yao R."/>
            <person name="Zheng S."/>
        </authorList>
    </citation>
    <scope>NUCLEOTIDE SEQUENCE [LARGE SCALE GENOMIC DNA]</scope>
    <source>
        <strain evidence="4 5">ES3-24</strain>
    </source>
</reference>
<evidence type="ECO:0000256" key="1">
    <source>
        <dbReference type="ARBA" id="ARBA00006484"/>
    </source>
</evidence>
<dbReference type="FunFam" id="3.40.50.720:FF:000047">
    <property type="entry name" value="NADP-dependent L-serine/L-allo-threonine dehydrogenase"/>
    <property type="match status" value="1"/>
</dbReference>
<dbReference type="STRING" id="1324314.BVG16_04860"/>
<dbReference type="Pfam" id="PF00106">
    <property type="entry name" value="adh_short"/>
    <property type="match status" value="1"/>
</dbReference>
<sequence length="259" mass="28185">MFTFQDKIILITGASSGIGALMAQKLADRGAIPILTARSVDKLQELQSRIQGTSRIIPMDVTNENQVNAAVSAVIQEYGRIDILINNAGYGVFETFLDTSISEFDTMMDVNYMGIVRCTKAVLPHMVAAGQGHIVNIASLAGKIGSAKSSSYNATKHAVLGLTNALRQEMYGTGIYVTAINPGPIDTPFFEKADPSGQYVQNVKMFLLTPDQVVNSMMRAIEKRKAEVNLPFAAAAGIKLYQIFPRLADKFAYKLINKK</sequence>
<dbReference type="Proteomes" id="UP000190188">
    <property type="component" value="Unassembled WGS sequence"/>
</dbReference>
<comment type="caution">
    <text evidence="4">The sequence shown here is derived from an EMBL/GenBank/DDBJ whole genome shotgun (WGS) entry which is preliminary data.</text>
</comment>
<dbReference type="PRINTS" id="PR00081">
    <property type="entry name" value="GDHRDH"/>
</dbReference>
<dbReference type="OrthoDB" id="9793345at2"/>
<dbReference type="PROSITE" id="PS00061">
    <property type="entry name" value="ADH_SHORT"/>
    <property type="match status" value="1"/>
</dbReference>
<name>A0A1T2XJQ0_9BACL</name>
<dbReference type="PRINTS" id="PR00080">
    <property type="entry name" value="SDRFAMILY"/>
</dbReference>
<evidence type="ECO:0000313" key="4">
    <source>
        <dbReference type="EMBL" id="OPA80084.1"/>
    </source>
</evidence>
<dbReference type="InterPro" id="IPR020904">
    <property type="entry name" value="Sc_DH/Rdtase_CS"/>
</dbReference>
<accession>A0A1T2XJQ0</accession>
<dbReference type="GO" id="GO:0016616">
    <property type="term" value="F:oxidoreductase activity, acting on the CH-OH group of donors, NAD or NADP as acceptor"/>
    <property type="evidence" value="ECO:0007669"/>
    <property type="project" value="UniProtKB-ARBA"/>
</dbReference>
<dbReference type="Gene3D" id="3.40.50.720">
    <property type="entry name" value="NAD(P)-binding Rossmann-like Domain"/>
    <property type="match status" value="1"/>
</dbReference>
<protein>
    <submittedName>
        <fullName evidence="4">Oxidoreductase</fullName>
    </submittedName>
</protein>
<dbReference type="EMBL" id="MSZX01000002">
    <property type="protein sequence ID" value="OPA80084.1"/>
    <property type="molecule type" value="Genomic_DNA"/>
</dbReference>
<evidence type="ECO:0000256" key="2">
    <source>
        <dbReference type="ARBA" id="ARBA00023002"/>
    </source>
</evidence>
<dbReference type="PIRSF" id="PIRSF000126">
    <property type="entry name" value="11-beta-HSD1"/>
    <property type="match status" value="1"/>
</dbReference>
<keyword evidence="5" id="KW-1185">Reference proteome</keyword>
<dbReference type="InterPro" id="IPR002347">
    <property type="entry name" value="SDR_fam"/>
</dbReference>
<dbReference type="SUPFAM" id="SSF51735">
    <property type="entry name" value="NAD(P)-binding Rossmann-fold domains"/>
    <property type="match status" value="1"/>
</dbReference>
<proteinExistence type="inferred from homology"/>
<evidence type="ECO:0000256" key="3">
    <source>
        <dbReference type="RuleBase" id="RU000363"/>
    </source>
</evidence>
<dbReference type="RefSeq" id="WP_078497429.1">
    <property type="nucleotide sequence ID" value="NZ_MSZX01000002.1"/>
</dbReference>
<dbReference type="PANTHER" id="PTHR44196:SF1">
    <property type="entry name" value="DEHYDROGENASE_REDUCTASE SDR FAMILY MEMBER 7B"/>
    <property type="match status" value="1"/>
</dbReference>
<evidence type="ECO:0000313" key="5">
    <source>
        <dbReference type="Proteomes" id="UP000190188"/>
    </source>
</evidence>
<organism evidence="4 5">
    <name type="scientific">Paenibacillus selenitireducens</name>
    <dbReference type="NCBI Taxonomy" id="1324314"/>
    <lineage>
        <taxon>Bacteria</taxon>
        <taxon>Bacillati</taxon>
        <taxon>Bacillota</taxon>
        <taxon>Bacilli</taxon>
        <taxon>Bacillales</taxon>
        <taxon>Paenibacillaceae</taxon>
        <taxon>Paenibacillus</taxon>
    </lineage>
</organism>
<dbReference type="InterPro" id="IPR036291">
    <property type="entry name" value="NAD(P)-bd_dom_sf"/>
</dbReference>
<keyword evidence="2" id="KW-0560">Oxidoreductase</keyword>
<comment type="similarity">
    <text evidence="1 3">Belongs to the short-chain dehydrogenases/reductases (SDR) family.</text>
</comment>
<dbReference type="GO" id="GO:0016020">
    <property type="term" value="C:membrane"/>
    <property type="evidence" value="ECO:0007669"/>
    <property type="project" value="TreeGrafter"/>
</dbReference>
<gene>
    <name evidence="4" type="ORF">BVG16_04860</name>
</gene>
<dbReference type="PANTHER" id="PTHR44196">
    <property type="entry name" value="DEHYDROGENASE/REDUCTASE SDR FAMILY MEMBER 7B"/>
    <property type="match status" value="1"/>
</dbReference>
<dbReference type="AlphaFoldDB" id="A0A1T2XJQ0"/>